<gene>
    <name evidence="2" type="ORF">AMS68_001323</name>
</gene>
<feature type="compositionally biased region" description="Basic and acidic residues" evidence="1">
    <location>
        <begin position="152"/>
        <end position="198"/>
    </location>
</feature>
<feature type="compositionally biased region" description="Polar residues" evidence="1">
    <location>
        <begin position="18"/>
        <end position="38"/>
    </location>
</feature>
<protein>
    <recommendedName>
        <fullName evidence="4">Pal1 cell morphology protein</fullName>
    </recommendedName>
</protein>
<accession>A0A6H0XM73</accession>
<evidence type="ECO:0000256" key="1">
    <source>
        <dbReference type="SAM" id="MobiDB-lite"/>
    </source>
</evidence>
<dbReference type="AlphaFoldDB" id="A0A6H0XM73"/>
<dbReference type="Pfam" id="PF08316">
    <property type="entry name" value="Pal1"/>
    <property type="match status" value="1"/>
</dbReference>
<dbReference type="GO" id="GO:0005737">
    <property type="term" value="C:cytoplasm"/>
    <property type="evidence" value="ECO:0007669"/>
    <property type="project" value="TreeGrafter"/>
</dbReference>
<feature type="compositionally biased region" description="Basic residues" evidence="1">
    <location>
        <begin position="485"/>
        <end position="500"/>
    </location>
</feature>
<dbReference type="PANTHER" id="PTHR28307">
    <property type="entry name" value="PROTEIN PAL1"/>
    <property type="match status" value="1"/>
</dbReference>
<feature type="region of interest" description="Disordered" evidence="1">
    <location>
        <begin position="315"/>
        <end position="373"/>
    </location>
</feature>
<dbReference type="InterPro" id="IPR013226">
    <property type="entry name" value="Pal1"/>
</dbReference>
<name>A0A6H0XM73_9PEZI</name>
<proteinExistence type="predicted"/>
<dbReference type="Proteomes" id="UP000503462">
    <property type="component" value="Chromosome 1"/>
</dbReference>
<dbReference type="EMBL" id="CP051139">
    <property type="protein sequence ID" value="QIW95805.1"/>
    <property type="molecule type" value="Genomic_DNA"/>
</dbReference>
<feature type="compositionally biased region" description="Low complexity" evidence="1">
    <location>
        <begin position="45"/>
        <end position="56"/>
    </location>
</feature>
<feature type="region of interest" description="Disordered" evidence="1">
    <location>
        <begin position="435"/>
        <end position="500"/>
    </location>
</feature>
<dbReference type="PANTHER" id="PTHR28307:SF2">
    <property type="entry name" value="PROTEIN PAL1"/>
    <property type="match status" value="1"/>
</dbReference>
<keyword evidence="3" id="KW-1185">Reference proteome</keyword>
<evidence type="ECO:0008006" key="4">
    <source>
        <dbReference type="Google" id="ProtNLM"/>
    </source>
</evidence>
<evidence type="ECO:0000313" key="3">
    <source>
        <dbReference type="Proteomes" id="UP000503462"/>
    </source>
</evidence>
<feature type="compositionally biased region" description="Basic and acidic residues" evidence="1">
    <location>
        <begin position="326"/>
        <end position="342"/>
    </location>
</feature>
<sequence>MSTAAIAPNATMPGLQPASHNNDTSINRLTINPNSKNPFRNRAVSPSQLSPPIISPTLSDRTAQARMSNNPFLDTSEVRNTTSANAVVNVPSDIFNDLSLIDKPVVTNARPLPTAHGILPPRGPPRPPGSPRRADAERPRRPRGMSETSVTAKERQDRRDRERERSDQPPRTESEERRRRERRKEREERYKREKERAAKKGTRRPQGLDIIDKLDVTGIYGQGLFHHDGPFDACNPHRNAKRDRRAPMQAFPANSANMQLGGSGPINRQIDLDRFHGRGEEAFDAFNSTKRAETMIVDPTSRVEAIHGDETYGLGTSTFLEGAPASRRDMQRKDSDERREDLQGGGLSRKKSLAQKFRGMSSGRGNRPTELRGLDTKFNGEVFDASPPPMGTHGKSVSAGGLAYATSAKETEYNPFDRDYENAYEKKGAQIRIAEQERAAGRARAPSSPQGRGLVRTVTTDSQDAARPASNDGESSKTGFLSRMKSLKGGKRAKPERRES</sequence>
<evidence type="ECO:0000313" key="2">
    <source>
        <dbReference type="EMBL" id="QIW95805.1"/>
    </source>
</evidence>
<feature type="region of interest" description="Disordered" evidence="1">
    <location>
        <begin position="1"/>
        <end position="56"/>
    </location>
</feature>
<feature type="compositionally biased region" description="Pro residues" evidence="1">
    <location>
        <begin position="121"/>
        <end position="130"/>
    </location>
</feature>
<reference evidence="2 3" key="1">
    <citation type="journal article" date="2016" name="Sci. Rep.">
        <title>Peltaster fructicola genome reveals evolution from an invasive phytopathogen to an ectophytic parasite.</title>
        <authorList>
            <person name="Xu C."/>
            <person name="Chen H."/>
            <person name="Gleason M.L."/>
            <person name="Xu J.R."/>
            <person name="Liu H."/>
            <person name="Zhang R."/>
            <person name="Sun G."/>
        </authorList>
    </citation>
    <scope>NUCLEOTIDE SEQUENCE [LARGE SCALE GENOMIC DNA]</scope>
    <source>
        <strain evidence="2 3">LNHT1506</strain>
    </source>
</reference>
<dbReference type="OrthoDB" id="5352132at2759"/>
<organism evidence="2 3">
    <name type="scientific">Peltaster fructicola</name>
    <dbReference type="NCBI Taxonomy" id="286661"/>
    <lineage>
        <taxon>Eukaryota</taxon>
        <taxon>Fungi</taxon>
        <taxon>Dikarya</taxon>
        <taxon>Ascomycota</taxon>
        <taxon>Pezizomycotina</taxon>
        <taxon>Dothideomycetes</taxon>
        <taxon>Dothideomycetes incertae sedis</taxon>
        <taxon>Peltaster</taxon>
    </lineage>
</organism>
<feature type="region of interest" description="Disordered" evidence="1">
    <location>
        <begin position="111"/>
        <end position="206"/>
    </location>
</feature>